<evidence type="ECO:0000256" key="14">
    <source>
        <dbReference type="ARBA" id="ARBA00066565"/>
    </source>
</evidence>
<dbReference type="GO" id="GO:0005506">
    <property type="term" value="F:iron ion binding"/>
    <property type="evidence" value="ECO:0007669"/>
    <property type="project" value="InterPro"/>
</dbReference>
<dbReference type="PRINTS" id="PR00385">
    <property type="entry name" value="P450"/>
</dbReference>
<gene>
    <name evidence="18" type="ORF">CXB51_011476</name>
</gene>
<evidence type="ECO:0000256" key="10">
    <source>
        <dbReference type="ARBA" id="ARBA00023033"/>
    </source>
</evidence>
<dbReference type="EC" id="1.14.14.86" evidence="14"/>
<evidence type="ECO:0000256" key="13">
    <source>
        <dbReference type="ARBA" id="ARBA00058795"/>
    </source>
</evidence>
<evidence type="ECO:0000256" key="6">
    <source>
        <dbReference type="ARBA" id="ARBA00022805"/>
    </source>
</evidence>
<proteinExistence type="inferred from homology"/>
<keyword evidence="6" id="KW-0934">Plastid</keyword>
<dbReference type="Proteomes" id="UP000701853">
    <property type="component" value="Chromosome 5"/>
</dbReference>
<dbReference type="InterPro" id="IPR036396">
    <property type="entry name" value="Cyt_P450_sf"/>
</dbReference>
<keyword evidence="6" id="KW-1002">Plastid outer membrane</keyword>
<dbReference type="GO" id="GO:0005783">
    <property type="term" value="C:endoplasmic reticulum"/>
    <property type="evidence" value="ECO:0007669"/>
    <property type="project" value="TreeGrafter"/>
</dbReference>
<dbReference type="SUPFAM" id="SSF48264">
    <property type="entry name" value="Cytochrome P450"/>
    <property type="match status" value="1"/>
</dbReference>
<dbReference type="PROSITE" id="PS00086">
    <property type="entry name" value="CYTOCHROME_P450"/>
    <property type="match status" value="1"/>
</dbReference>
<dbReference type="InterPro" id="IPR017972">
    <property type="entry name" value="Cyt_P450_CS"/>
</dbReference>
<keyword evidence="7 17" id="KW-1133">Transmembrane helix</keyword>
<comment type="subcellular location">
    <subcellularLocation>
        <location evidence="12">Plastid</location>
        <location evidence="12">Chloroplast outer membrane</location>
        <topology evidence="12">Single-pass membrane protein</topology>
    </subcellularLocation>
</comment>
<comment type="caution">
    <text evidence="18">The sequence shown here is derived from an EMBL/GenBank/DDBJ whole genome shotgun (WGS) entry which is preliminary data.</text>
</comment>
<dbReference type="PANTHER" id="PTHR47283:SF1">
    <property type="entry name" value="ENT-KAURENE OXIDASE, CHLOROPLASTIC"/>
    <property type="match status" value="1"/>
</dbReference>
<dbReference type="InterPro" id="IPR001128">
    <property type="entry name" value="Cyt_P450"/>
</dbReference>
<evidence type="ECO:0000256" key="12">
    <source>
        <dbReference type="ARBA" id="ARBA00023766"/>
    </source>
</evidence>
<sequence>MAMARIFEYCQTLPFLYSLAAFFFLIFLQRFVLWGRKMGSTTLPTVPVVPGLPIIGNLQQLKEKKPHKTFTKWAEIYGAVYSIRTGASTVVVLNSPPTAKDAMVTRFSSISTKNLSKALKTLTIAKSVVATSDYNEFHKMAKRFLLRNILGSNAQRRHRHHRETMIENISSQFYVLLKEDPLRPVNFREIFESELYGLAMKQALGEDVQSIYVEELGTTLSRKEMYKILVIDMMAGIIEVDWRDFFPYLKWIPNKAFEMSIQQKLFKMMAVMNALNKEQIKRIDSGEEVNCYLSYLLSEAKTLTKEQITMLVWETIAESADTTLVTTEWAMYQLAKDPTRQDSLYDEMRKVCGCNKVKEENLSQLRYLDAVFHETLRKHSPTPLVPLRHVHEDTQIGGYQQEIAVNIYGCNMDKNYWDNPEEWNPERVMDEKYDPLDIYKTMAFGAGKRACAGSLQAIFLICVTIGRLVQEFEWRLNDGEEEKLDTVGLTSQKLHPLFAMLKPRE</sequence>
<evidence type="ECO:0000256" key="15">
    <source>
        <dbReference type="PIRSR" id="PIRSR602401-1"/>
    </source>
</evidence>
<dbReference type="AlphaFoldDB" id="A0A8J6D0J7"/>
<evidence type="ECO:0000256" key="17">
    <source>
        <dbReference type="SAM" id="Phobius"/>
    </source>
</evidence>
<dbReference type="PRINTS" id="PR00463">
    <property type="entry name" value="EP450I"/>
</dbReference>
<evidence type="ECO:0000256" key="1">
    <source>
        <dbReference type="ARBA" id="ARBA00001971"/>
    </source>
</evidence>
<dbReference type="GO" id="GO:0009707">
    <property type="term" value="C:chloroplast outer membrane"/>
    <property type="evidence" value="ECO:0007669"/>
    <property type="project" value="UniProtKB-SubCell"/>
</dbReference>
<keyword evidence="10 16" id="KW-0503">Monooxygenase</keyword>
<evidence type="ECO:0000256" key="8">
    <source>
        <dbReference type="ARBA" id="ARBA00023002"/>
    </source>
</evidence>
<comment type="similarity">
    <text evidence="2 16">Belongs to the cytochrome P450 family.</text>
</comment>
<evidence type="ECO:0000256" key="2">
    <source>
        <dbReference type="ARBA" id="ARBA00010617"/>
    </source>
</evidence>
<evidence type="ECO:0000256" key="9">
    <source>
        <dbReference type="ARBA" id="ARBA00023004"/>
    </source>
</evidence>
<evidence type="ECO:0000256" key="7">
    <source>
        <dbReference type="ARBA" id="ARBA00022989"/>
    </source>
</evidence>
<dbReference type="Pfam" id="PF00067">
    <property type="entry name" value="p450"/>
    <property type="match status" value="1"/>
</dbReference>
<dbReference type="GO" id="GO:0016709">
    <property type="term" value="F:oxidoreductase activity, acting on paired donors, with incorporation or reduction of molecular oxygen, NAD(P)H as one donor, and incorporation of one atom of oxygen"/>
    <property type="evidence" value="ECO:0007669"/>
    <property type="project" value="TreeGrafter"/>
</dbReference>
<dbReference type="GO" id="GO:0010241">
    <property type="term" value="P:ent-kaurene oxidation to kaurenoic acid"/>
    <property type="evidence" value="ECO:0007669"/>
    <property type="project" value="InterPro"/>
</dbReference>
<feature type="transmembrane region" description="Helical" evidence="17">
    <location>
        <begin position="15"/>
        <end position="33"/>
    </location>
</feature>
<dbReference type="PANTHER" id="PTHR47283">
    <property type="entry name" value="ENT-KAURENE OXIDASE, CHLOROPLASTIC"/>
    <property type="match status" value="1"/>
</dbReference>
<dbReference type="InterPro" id="IPR002401">
    <property type="entry name" value="Cyt_P450_E_grp-I"/>
</dbReference>
<dbReference type="OrthoDB" id="2789670at2759"/>
<evidence type="ECO:0000256" key="4">
    <source>
        <dbReference type="ARBA" id="ARBA00022692"/>
    </source>
</evidence>
<accession>A0A8J6D0J7</accession>
<evidence type="ECO:0000256" key="11">
    <source>
        <dbReference type="ARBA" id="ARBA00023136"/>
    </source>
</evidence>
<keyword evidence="8 16" id="KW-0560">Oxidoreductase</keyword>
<dbReference type="EMBL" id="JAHUZN010000005">
    <property type="protein sequence ID" value="KAG8494182.1"/>
    <property type="molecule type" value="Genomic_DNA"/>
</dbReference>
<dbReference type="Gene3D" id="1.10.630.10">
    <property type="entry name" value="Cytochrome P450"/>
    <property type="match status" value="1"/>
</dbReference>
<keyword evidence="11 17" id="KW-0472">Membrane</keyword>
<keyword evidence="9 15" id="KW-0408">Iron</keyword>
<evidence type="ECO:0000256" key="16">
    <source>
        <dbReference type="RuleBase" id="RU000461"/>
    </source>
</evidence>
<evidence type="ECO:0000313" key="18">
    <source>
        <dbReference type="EMBL" id="KAG8494182.1"/>
    </source>
</evidence>
<reference evidence="18 19" key="1">
    <citation type="journal article" date="2021" name="bioRxiv">
        <title>The Gossypium anomalum genome as a resource for cotton improvement and evolutionary analysis of hybrid incompatibility.</title>
        <authorList>
            <person name="Grover C.E."/>
            <person name="Yuan D."/>
            <person name="Arick M.A."/>
            <person name="Miller E.R."/>
            <person name="Hu G."/>
            <person name="Peterson D.G."/>
            <person name="Wendel J.F."/>
            <person name="Udall J.A."/>
        </authorList>
    </citation>
    <scope>NUCLEOTIDE SEQUENCE [LARGE SCALE GENOMIC DNA]</scope>
    <source>
        <strain evidence="18">JFW-Udall</strain>
        <tissue evidence="18">Leaf</tissue>
    </source>
</reference>
<dbReference type="InterPro" id="IPR044225">
    <property type="entry name" value="KO_chloroplastic"/>
</dbReference>
<keyword evidence="19" id="KW-1185">Reference proteome</keyword>
<dbReference type="GO" id="GO:0052615">
    <property type="term" value="F:ent-kaurene oxidase activity"/>
    <property type="evidence" value="ECO:0007669"/>
    <property type="project" value="UniProtKB-EC"/>
</dbReference>
<evidence type="ECO:0000313" key="19">
    <source>
        <dbReference type="Proteomes" id="UP000701853"/>
    </source>
</evidence>
<evidence type="ECO:0000256" key="5">
    <source>
        <dbReference type="ARBA" id="ARBA00022723"/>
    </source>
</evidence>
<keyword evidence="3 15" id="KW-0349">Heme</keyword>
<organism evidence="18 19">
    <name type="scientific">Gossypium anomalum</name>
    <dbReference type="NCBI Taxonomy" id="47600"/>
    <lineage>
        <taxon>Eukaryota</taxon>
        <taxon>Viridiplantae</taxon>
        <taxon>Streptophyta</taxon>
        <taxon>Embryophyta</taxon>
        <taxon>Tracheophyta</taxon>
        <taxon>Spermatophyta</taxon>
        <taxon>Magnoliopsida</taxon>
        <taxon>eudicotyledons</taxon>
        <taxon>Gunneridae</taxon>
        <taxon>Pentapetalae</taxon>
        <taxon>rosids</taxon>
        <taxon>malvids</taxon>
        <taxon>Malvales</taxon>
        <taxon>Malvaceae</taxon>
        <taxon>Malvoideae</taxon>
        <taxon>Gossypium</taxon>
    </lineage>
</organism>
<keyword evidence="5 15" id="KW-0479">Metal-binding</keyword>
<dbReference type="FunFam" id="1.10.630.10:FF:000062">
    <property type="entry name" value="Ent-kaurene oxidase 2"/>
    <property type="match status" value="1"/>
</dbReference>
<dbReference type="GO" id="GO:0020037">
    <property type="term" value="F:heme binding"/>
    <property type="evidence" value="ECO:0007669"/>
    <property type="project" value="InterPro"/>
</dbReference>
<feature type="binding site" description="axial binding residue" evidence="15">
    <location>
        <position position="451"/>
    </location>
    <ligand>
        <name>heme</name>
        <dbReference type="ChEBI" id="CHEBI:30413"/>
    </ligand>
    <ligandPart>
        <name>Fe</name>
        <dbReference type="ChEBI" id="CHEBI:18248"/>
    </ligandPart>
</feature>
<protein>
    <recommendedName>
        <fullName evidence="14">ent-kaurene monooxygenase</fullName>
        <ecNumber evidence="14">1.14.14.86</ecNumber>
    </recommendedName>
</protein>
<keyword evidence="4 17" id="KW-0812">Transmembrane</keyword>
<evidence type="ECO:0000256" key="3">
    <source>
        <dbReference type="ARBA" id="ARBA00022617"/>
    </source>
</evidence>
<comment type="function">
    <text evidence="13">Catalyzes three successive oxidations of the 4-methyl group of ent-kaurene giving kaurenoic acid, a key step in gibberellins (GAs) biosynthesis. GAs, which are involved many processes, including stem elongation, play a central role in plant development.</text>
</comment>
<comment type="cofactor">
    <cofactor evidence="1 15">
        <name>heme</name>
        <dbReference type="ChEBI" id="CHEBI:30413"/>
    </cofactor>
</comment>
<name>A0A8J6D0J7_9ROSI</name>
<dbReference type="GO" id="GO:0009686">
    <property type="term" value="P:gibberellin biosynthetic process"/>
    <property type="evidence" value="ECO:0007669"/>
    <property type="project" value="InterPro"/>
</dbReference>